<keyword evidence="1" id="KW-0472">Membrane</keyword>
<organism evidence="2 3">
    <name type="scientific">Arthrobotrys musiformis</name>
    <dbReference type="NCBI Taxonomy" id="47236"/>
    <lineage>
        <taxon>Eukaryota</taxon>
        <taxon>Fungi</taxon>
        <taxon>Dikarya</taxon>
        <taxon>Ascomycota</taxon>
        <taxon>Pezizomycotina</taxon>
        <taxon>Orbiliomycetes</taxon>
        <taxon>Orbiliales</taxon>
        <taxon>Orbiliaceae</taxon>
        <taxon>Arthrobotrys</taxon>
    </lineage>
</organism>
<reference evidence="2 3" key="1">
    <citation type="submission" date="2023-08" db="EMBL/GenBank/DDBJ databases">
        <authorList>
            <person name="Palmer J.M."/>
        </authorList>
    </citation>
    <scope>NUCLEOTIDE SEQUENCE [LARGE SCALE GENOMIC DNA]</scope>
    <source>
        <strain evidence="2 3">TWF481</strain>
    </source>
</reference>
<feature type="transmembrane region" description="Helical" evidence="1">
    <location>
        <begin position="45"/>
        <end position="66"/>
    </location>
</feature>
<evidence type="ECO:0000313" key="2">
    <source>
        <dbReference type="EMBL" id="KAK6495538.1"/>
    </source>
</evidence>
<comment type="caution">
    <text evidence="2">The sequence shown here is derived from an EMBL/GenBank/DDBJ whole genome shotgun (WGS) entry which is preliminary data.</text>
</comment>
<evidence type="ECO:0000256" key="1">
    <source>
        <dbReference type="SAM" id="Phobius"/>
    </source>
</evidence>
<keyword evidence="1" id="KW-1133">Transmembrane helix</keyword>
<keyword evidence="3" id="KW-1185">Reference proteome</keyword>
<gene>
    <name evidence="2" type="ORF">TWF481_002587</name>
</gene>
<accession>A0AAV9VRP6</accession>
<proteinExistence type="predicted"/>
<keyword evidence="1" id="KW-0812">Transmembrane</keyword>
<evidence type="ECO:0000313" key="3">
    <source>
        <dbReference type="Proteomes" id="UP001370758"/>
    </source>
</evidence>
<dbReference type="AlphaFoldDB" id="A0AAV9VRP6"/>
<dbReference type="EMBL" id="JAVHJL010000012">
    <property type="protein sequence ID" value="KAK6495538.1"/>
    <property type="molecule type" value="Genomic_DNA"/>
</dbReference>
<protein>
    <submittedName>
        <fullName evidence="2">Uncharacterized protein</fullName>
    </submittedName>
</protein>
<dbReference type="Proteomes" id="UP001370758">
    <property type="component" value="Unassembled WGS sequence"/>
</dbReference>
<name>A0AAV9VRP6_9PEZI</name>
<sequence length="74" mass="7375">MDCLIREKKSITIDGFRGGGNLDGEWCGFGTGGVGLRASGVGLRVIGGGLGVVGVELMVIGVGLGVSGLGPSWR</sequence>